<evidence type="ECO:0000313" key="5">
    <source>
        <dbReference type="Proteomes" id="UP000559010"/>
    </source>
</evidence>
<accession>A0A848J6Z1</accession>
<feature type="domain" description="Phospholipid/glycerol acyltransferase" evidence="3">
    <location>
        <begin position="42"/>
        <end position="170"/>
    </location>
</feature>
<dbReference type="InterPro" id="IPR002123">
    <property type="entry name" value="Plipid/glycerol_acylTrfase"/>
</dbReference>
<dbReference type="SUPFAM" id="SSF69593">
    <property type="entry name" value="Glycerol-3-phosphate (1)-acyltransferase"/>
    <property type="match status" value="1"/>
</dbReference>
<organism evidence="4 5">
    <name type="scientific">Marinigracilibium pacificum</name>
    <dbReference type="NCBI Taxonomy" id="2729599"/>
    <lineage>
        <taxon>Bacteria</taxon>
        <taxon>Pseudomonadati</taxon>
        <taxon>Bacteroidota</taxon>
        <taxon>Cytophagia</taxon>
        <taxon>Cytophagales</taxon>
        <taxon>Flammeovirgaceae</taxon>
        <taxon>Marinigracilibium</taxon>
    </lineage>
</organism>
<feature type="transmembrane region" description="Helical" evidence="2">
    <location>
        <begin position="323"/>
        <end position="341"/>
    </location>
</feature>
<dbReference type="InterPro" id="IPR052744">
    <property type="entry name" value="GPAT/DAPAT"/>
</dbReference>
<dbReference type="Proteomes" id="UP000559010">
    <property type="component" value="Unassembled WGS sequence"/>
</dbReference>
<keyword evidence="2" id="KW-0812">Transmembrane</keyword>
<dbReference type="SMART" id="SM00563">
    <property type="entry name" value="PlsC"/>
    <property type="match status" value="1"/>
</dbReference>
<keyword evidence="2" id="KW-1133">Transmembrane helix</keyword>
<dbReference type="GO" id="GO:0004366">
    <property type="term" value="F:glycerol-3-phosphate O-acyltransferase activity"/>
    <property type="evidence" value="ECO:0007669"/>
    <property type="project" value="TreeGrafter"/>
</dbReference>
<keyword evidence="1" id="KW-0175">Coiled coil</keyword>
<dbReference type="RefSeq" id="WP_169684575.1">
    <property type="nucleotide sequence ID" value="NZ_JABBNU010000011.1"/>
</dbReference>
<dbReference type="PANTHER" id="PTHR31605">
    <property type="entry name" value="GLYCEROL-3-PHOSPHATE O-ACYLTRANSFERASE 1"/>
    <property type="match status" value="1"/>
</dbReference>
<dbReference type="Pfam" id="PF01553">
    <property type="entry name" value="Acyltransferase"/>
    <property type="match status" value="1"/>
</dbReference>
<dbReference type="AlphaFoldDB" id="A0A848J6Z1"/>
<comment type="caution">
    <text evidence="4">The sequence shown here is derived from an EMBL/GenBank/DDBJ whole genome shotgun (WGS) entry which is preliminary data.</text>
</comment>
<dbReference type="GO" id="GO:0016287">
    <property type="term" value="F:glycerone-phosphate O-acyltransferase activity"/>
    <property type="evidence" value="ECO:0007669"/>
    <property type="project" value="TreeGrafter"/>
</dbReference>
<gene>
    <name evidence="4" type="ORF">HH304_17530</name>
</gene>
<evidence type="ECO:0000259" key="3">
    <source>
        <dbReference type="SMART" id="SM00563"/>
    </source>
</evidence>
<dbReference type="CDD" id="cd07992">
    <property type="entry name" value="LPLAT_AAK14816-like"/>
    <property type="match status" value="1"/>
</dbReference>
<dbReference type="EMBL" id="JABBNU010000011">
    <property type="protein sequence ID" value="NMM50214.1"/>
    <property type="molecule type" value="Genomic_DNA"/>
</dbReference>
<sequence length="344" mass="39571">MKLFLGNLLYYPLKLWVRIACSLYFSEFKVNGLDKIPSKGPIIFAANHQNALLDALILSVISKRSPHFLTRASVFKKGIINNVLRSLKMIPIYRFRDGIGNVRKNNDSFEEAYSVLEKNNVLGIFPEGNHDLKYRIRPLQKGIARIVFQTEERNQYQKNIKIVPIGIHYEDHFNSRSRVLIIIGDPISVQDHLTEYKENERNAYDSLLNKLSKALKKLVLHISPEEKYEDLKEQLDNIRVVKKDIQAQLDNDISNLGQINLNTQKSTAIHKDEKLILITQLKNVLYKLSGLLFFLPRTIIKKQILSKVKDPHFYATAAFTSKIFIYPIYASLLVGIALALVKIL</sequence>
<keyword evidence="5" id="KW-1185">Reference proteome</keyword>
<dbReference type="PANTHER" id="PTHR31605:SF0">
    <property type="entry name" value="GLYCEROL-3-PHOSPHATE O-ACYLTRANSFERASE 1"/>
    <property type="match status" value="1"/>
</dbReference>
<protein>
    <recommendedName>
        <fullName evidence="3">Phospholipid/glycerol acyltransferase domain-containing protein</fullName>
    </recommendedName>
</protein>
<keyword evidence="2" id="KW-0472">Membrane</keyword>
<reference evidence="4 5" key="1">
    <citation type="submission" date="2020-04" db="EMBL/GenBank/DDBJ databases">
        <title>Flammeovirgaceae bacterium KN852 isolated from deep sea.</title>
        <authorList>
            <person name="Zhang D.-C."/>
        </authorList>
    </citation>
    <scope>NUCLEOTIDE SEQUENCE [LARGE SCALE GENOMIC DNA]</scope>
    <source>
        <strain evidence="4 5">KN852</strain>
    </source>
</reference>
<dbReference type="GO" id="GO:0008654">
    <property type="term" value="P:phospholipid biosynthetic process"/>
    <property type="evidence" value="ECO:0007669"/>
    <property type="project" value="TreeGrafter"/>
</dbReference>
<evidence type="ECO:0000256" key="1">
    <source>
        <dbReference type="SAM" id="Coils"/>
    </source>
</evidence>
<proteinExistence type="predicted"/>
<name>A0A848J6Z1_9BACT</name>
<feature type="coiled-coil region" evidence="1">
    <location>
        <begin position="197"/>
        <end position="248"/>
    </location>
</feature>
<evidence type="ECO:0000313" key="4">
    <source>
        <dbReference type="EMBL" id="NMM50214.1"/>
    </source>
</evidence>
<evidence type="ECO:0000256" key="2">
    <source>
        <dbReference type="SAM" id="Phobius"/>
    </source>
</evidence>